<comment type="caution">
    <text evidence="4">The sequence shown here is derived from an EMBL/GenBank/DDBJ whole genome shotgun (WGS) entry which is preliminary data.</text>
</comment>
<dbReference type="AlphaFoldDB" id="A0AB34JSC2"/>
<gene>
    <name evidence="4" type="ORF">AB1Y20_018764</name>
</gene>
<dbReference type="Proteomes" id="UP001515480">
    <property type="component" value="Unassembled WGS sequence"/>
</dbReference>
<reference evidence="4 5" key="1">
    <citation type="journal article" date="2024" name="Science">
        <title>Giant polyketide synthase enzymes in the biosynthesis of giant marine polyether toxins.</title>
        <authorList>
            <person name="Fallon T.R."/>
            <person name="Shende V.V."/>
            <person name="Wierzbicki I.H."/>
            <person name="Pendleton A.L."/>
            <person name="Watervoot N.F."/>
            <person name="Auber R.P."/>
            <person name="Gonzalez D.J."/>
            <person name="Wisecaver J.H."/>
            <person name="Moore B.S."/>
        </authorList>
    </citation>
    <scope>NUCLEOTIDE SEQUENCE [LARGE SCALE GENOMIC DNA]</scope>
    <source>
        <strain evidence="4 5">12B1</strain>
    </source>
</reference>
<accession>A0AB34JSC2</accession>
<evidence type="ECO:0000313" key="4">
    <source>
        <dbReference type="EMBL" id="KAL1523843.1"/>
    </source>
</evidence>
<dbReference type="PANTHER" id="PTHR12203:SF35">
    <property type="entry name" value="PROTEIN O-GLUCOSYLTRANSFERASE 1"/>
    <property type="match status" value="1"/>
</dbReference>
<keyword evidence="2" id="KW-0808">Transferase</keyword>
<evidence type="ECO:0000313" key="5">
    <source>
        <dbReference type="Proteomes" id="UP001515480"/>
    </source>
</evidence>
<evidence type="ECO:0000259" key="3">
    <source>
        <dbReference type="SMART" id="SM00672"/>
    </source>
</evidence>
<protein>
    <recommendedName>
        <fullName evidence="3">Glycosyl transferase CAP10 domain-containing protein</fullName>
    </recommendedName>
</protein>
<feature type="domain" description="Glycosyl transferase CAP10" evidence="3">
    <location>
        <begin position="140"/>
        <end position="408"/>
    </location>
</feature>
<sequence>MAEAEASLSRALRLCKLLRRAVDQHACSRDAPSSRIDAAAYAAAAQRARASRRTHVCPRCFGAGCAFQPSIERRLARTAQHGFDRRALLRAMASGVGLAHFRLSNRTVARVNVTKCTKPWRASRVAGFHQMLQDTAARFPLPETELLFSCGDRMASSPYRVFRLTGAIDEDTHGPLPAFTASPACDFSGNLPVPSFDYRADLSWSNLDSKMAKFRELSRLVRWGDKRPTLFWRGALRSTAQDADCPSPSSQFGRARLLNLTACTLRPRDASPPTNGTALFDVDATNLGGAFVSVARAEAYRYHACIEGDGFWSDRLGRMLFSGSLLFLQRYAMSCDEWFMLLARPWEHYIPVAPDFSDLVSKVQWARDHDNEALRIRNSQNALGHRLLNQRTITEFLATLIHCYAPLLGA</sequence>
<proteinExistence type="inferred from homology"/>
<organism evidence="4 5">
    <name type="scientific">Prymnesium parvum</name>
    <name type="common">Toxic golden alga</name>
    <dbReference type="NCBI Taxonomy" id="97485"/>
    <lineage>
        <taxon>Eukaryota</taxon>
        <taxon>Haptista</taxon>
        <taxon>Haptophyta</taxon>
        <taxon>Prymnesiophyceae</taxon>
        <taxon>Prymnesiales</taxon>
        <taxon>Prymnesiaceae</taxon>
        <taxon>Prymnesium</taxon>
    </lineage>
</organism>
<name>A0AB34JSC2_PRYPA</name>
<dbReference type="GO" id="GO:0016740">
    <property type="term" value="F:transferase activity"/>
    <property type="evidence" value="ECO:0007669"/>
    <property type="project" value="UniProtKB-KW"/>
</dbReference>
<dbReference type="Pfam" id="PF05686">
    <property type="entry name" value="Glyco_transf_90"/>
    <property type="match status" value="1"/>
</dbReference>
<dbReference type="InterPro" id="IPR051091">
    <property type="entry name" value="O-Glucosyltr/Glycosyltrsf_90"/>
</dbReference>
<keyword evidence="5" id="KW-1185">Reference proteome</keyword>
<dbReference type="PANTHER" id="PTHR12203">
    <property type="entry name" value="KDEL LYS-ASP-GLU-LEU CONTAINING - RELATED"/>
    <property type="match status" value="1"/>
</dbReference>
<dbReference type="InterPro" id="IPR006598">
    <property type="entry name" value="CAP10"/>
</dbReference>
<dbReference type="SMART" id="SM00672">
    <property type="entry name" value="CAP10"/>
    <property type="match status" value="1"/>
</dbReference>
<comment type="similarity">
    <text evidence="1">Belongs to the glycosyltransferase 90 family.</text>
</comment>
<dbReference type="EMBL" id="JBGBPQ010000005">
    <property type="protein sequence ID" value="KAL1523843.1"/>
    <property type="molecule type" value="Genomic_DNA"/>
</dbReference>
<evidence type="ECO:0000256" key="1">
    <source>
        <dbReference type="ARBA" id="ARBA00010118"/>
    </source>
</evidence>
<evidence type="ECO:0000256" key="2">
    <source>
        <dbReference type="ARBA" id="ARBA00022679"/>
    </source>
</evidence>